<dbReference type="Proteomes" id="UP000179118">
    <property type="component" value="Unassembled WGS sequence"/>
</dbReference>
<dbReference type="GO" id="GO:0046654">
    <property type="term" value="P:tetrahydrofolate biosynthetic process"/>
    <property type="evidence" value="ECO:0007669"/>
    <property type="project" value="UniProtKB-UniPathway"/>
</dbReference>
<evidence type="ECO:0000256" key="2">
    <source>
        <dbReference type="ARBA" id="ARBA00009539"/>
    </source>
</evidence>
<comment type="pathway">
    <text evidence="1">Cofactor biosynthesis; tetrahydrofolate biosynthesis; 5,6,7,8-tetrahydrofolate from 7,8-dihydrofolate: step 1/1.</text>
</comment>
<dbReference type="InterPro" id="IPR012259">
    <property type="entry name" value="DHFR"/>
</dbReference>
<keyword evidence="5" id="KW-0521">NADP</keyword>
<comment type="caution">
    <text evidence="9">The sequence shown here is derived from an EMBL/GenBank/DDBJ whole genome shotgun (WGS) entry which is preliminary data.</text>
</comment>
<dbReference type="GO" id="GO:0004146">
    <property type="term" value="F:dihydrofolate reductase activity"/>
    <property type="evidence" value="ECO:0007669"/>
    <property type="project" value="UniProtKB-EC"/>
</dbReference>
<dbReference type="Gene3D" id="3.40.430.10">
    <property type="entry name" value="Dihydrofolate Reductase, subunit A"/>
    <property type="match status" value="1"/>
</dbReference>
<reference evidence="9 10" key="1">
    <citation type="journal article" date="2016" name="Nat. Commun.">
        <title>Thousands of microbial genomes shed light on interconnected biogeochemical processes in an aquifer system.</title>
        <authorList>
            <person name="Anantharaman K."/>
            <person name="Brown C.T."/>
            <person name="Hug L.A."/>
            <person name="Sharon I."/>
            <person name="Castelle C.J."/>
            <person name="Probst A.J."/>
            <person name="Thomas B.C."/>
            <person name="Singh A."/>
            <person name="Wilkins M.J."/>
            <person name="Karaoz U."/>
            <person name="Brodie E.L."/>
            <person name="Williams K.H."/>
            <person name="Hubbard S.S."/>
            <person name="Banfield J.F."/>
        </authorList>
    </citation>
    <scope>NUCLEOTIDE SEQUENCE [LARGE SCALE GENOMIC DNA]</scope>
</reference>
<keyword evidence="6" id="KW-0560">Oxidoreductase</keyword>
<evidence type="ECO:0000256" key="1">
    <source>
        <dbReference type="ARBA" id="ARBA00004903"/>
    </source>
</evidence>
<dbReference type="UniPathway" id="UPA00077">
    <property type="reaction ID" value="UER00158"/>
</dbReference>
<gene>
    <name evidence="9" type="ORF">A3D51_02565</name>
</gene>
<dbReference type="Pfam" id="PF00186">
    <property type="entry name" value="DHFR_1"/>
    <property type="match status" value="1"/>
</dbReference>
<evidence type="ECO:0000256" key="4">
    <source>
        <dbReference type="ARBA" id="ARBA00022563"/>
    </source>
</evidence>
<dbReference type="InterPro" id="IPR001796">
    <property type="entry name" value="DHFR_dom"/>
</dbReference>
<dbReference type="PANTHER" id="PTHR48069">
    <property type="entry name" value="DIHYDROFOLATE REDUCTASE"/>
    <property type="match status" value="1"/>
</dbReference>
<dbReference type="PRINTS" id="PR00070">
    <property type="entry name" value="DHFR"/>
</dbReference>
<evidence type="ECO:0000259" key="8">
    <source>
        <dbReference type="PROSITE" id="PS51330"/>
    </source>
</evidence>
<proteinExistence type="inferred from homology"/>
<protein>
    <recommendedName>
        <fullName evidence="3">dihydrofolate reductase</fullName>
        <ecNumber evidence="3">1.5.1.3</ecNumber>
    </recommendedName>
</protein>
<evidence type="ECO:0000256" key="5">
    <source>
        <dbReference type="ARBA" id="ARBA00022857"/>
    </source>
</evidence>
<accession>A0A1G2S982</accession>
<evidence type="ECO:0000256" key="3">
    <source>
        <dbReference type="ARBA" id="ARBA00012856"/>
    </source>
</evidence>
<evidence type="ECO:0000313" key="10">
    <source>
        <dbReference type="Proteomes" id="UP000179118"/>
    </source>
</evidence>
<dbReference type="InterPro" id="IPR017925">
    <property type="entry name" value="DHFR_CS"/>
</dbReference>
<dbReference type="EMBL" id="MHUT01000006">
    <property type="protein sequence ID" value="OHA81634.1"/>
    <property type="molecule type" value="Genomic_DNA"/>
</dbReference>
<dbReference type="SUPFAM" id="SSF53597">
    <property type="entry name" value="Dihydrofolate reductase-like"/>
    <property type="match status" value="1"/>
</dbReference>
<organism evidence="9 10">
    <name type="scientific">Candidatus Yonathbacteria bacterium RIFCSPHIGHO2_02_FULL_44_14</name>
    <dbReference type="NCBI Taxonomy" id="1802724"/>
    <lineage>
        <taxon>Bacteria</taxon>
        <taxon>Candidatus Yonathiibacteriota</taxon>
    </lineage>
</organism>
<dbReference type="PROSITE" id="PS00075">
    <property type="entry name" value="DHFR_1"/>
    <property type="match status" value="1"/>
</dbReference>
<dbReference type="PROSITE" id="PS51330">
    <property type="entry name" value="DHFR_2"/>
    <property type="match status" value="1"/>
</dbReference>
<sequence length="181" mass="20956">MRTFEIIAAVANGNVIGYQGEMPWGRLPNDLKHFESLTMGHSVVIGFNTLLAIGKMANRRTKLLPGRKIYVLTRNPNKLTQFPDCFWLPGVREASLINDRGRVFVAGGQDIYHQFIDHPQTRIIHITRIFANYHGDTFFPILQNDAWQIEKYDVCRADDRNKHEIGFITKSRTRPHQYEMT</sequence>
<dbReference type="GO" id="GO:0046655">
    <property type="term" value="P:folic acid metabolic process"/>
    <property type="evidence" value="ECO:0007669"/>
    <property type="project" value="TreeGrafter"/>
</dbReference>
<comment type="similarity">
    <text evidence="2 7">Belongs to the dihydrofolate reductase family.</text>
</comment>
<dbReference type="GO" id="GO:0046452">
    <property type="term" value="P:dihydrofolate metabolic process"/>
    <property type="evidence" value="ECO:0007669"/>
    <property type="project" value="TreeGrafter"/>
</dbReference>
<name>A0A1G2S982_9BACT</name>
<dbReference type="InterPro" id="IPR024072">
    <property type="entry name" value="DHFR-like_dom_sf"/>
</dbReference>
<evidence type="ECO:0000313" key="9">
    <source>
        <dbReference type="EMBL" id="OHA81634.1"/>
    </source>
</evidence>
<dbReference type="GO" id="GO:0005829">
    <property type="term" value="C:cytosol"/>
    <property type="evidence" value="ECO:0007669"/>
    <property type="project" value="TreeGrafter"/>
</dbReference>
<dbReference type="GO" id="GO:0050661">
    <property type="term" value="F:NADP binding"/>
    <property type="evidence" value="ECO:0007669"/>
    <property type="project" value="InterPro"/>
</dbReference>
<evidence type="ECO:0000256" key="7">
    <source>
        <dbReference type="RuleBase" id="RU004474"/>
    </source>
</evidence>
<dbReference type="CDD" id="cd00209">
    <property type="entry name" value="DHFR"/>
    <property type="match status" value="1"/>
</dbReference>
<dbReference type="PANTHER" id="PTHR48069:SF3">
    <property type="entry name" value="DIHYDROFOLATE REDUCTASE"/>
    <property type="match status" value="1"/>
</dbReference>
<dbReference type="AlphaFoldDB" id="A0A1G2S982"/>
<evidence type="ECO:0000256" key="6">
    <source>
        <dbReference type="ARBA" id="ARBA00023002"/>
    </source>
</evidence>
<feature type="domain" description="DHFR" evidence="8">
    <location>
        <begin position="3"/>
        <end position="181"/>
    </location>
</feature>
<dbReference type="GO" id="GO:0006730">
    <property type="term" value="P:one-carbon metabolic process"/>
    <property type="evidence" value="ECO:0007669"/>
    <property type="project" value="UniProtKB-KW"/>
</dbReference>
<keyword evidence="4" id="KW-0554">One-carbon metabolism</keyword>
<dbReference type="EC" id="1.5.1.3" evidence="3"/>